<dbReference type="EMBL" id="JACNJH010000126">
    <property type="protein sequence ID" value="MBC8361230.1"/>
    <property type="molecule type" value="Genomic_DNA"/>
</dbReference>
<gene>
    <name evidence="2" type="ORF">H8E23_07520</name>
</gene>
<evidence type="ECO:0000259" key="1">
    <source>
        <dbReference type="PROSITE" id="PS50910"/>
    </source>
</evidence>
<dbReference type="SMART" id="SM00748">
    <property type="entry name" value="HEPN"/>
    <property type="match status" value="1"/>
</dbReference>
<dbReference type="Pfam" id="PF05168">
    <property type="entry name" value="HEPN"/>
    <property type="match status" value="1"/>
</dbReference>
<comment type="caution">
    <text evidence="2">The sequence shown here is derived from an EMBL/GenBank/DDBJ whole genome shotgun (WGS) entry which is preliminary data.</text>
</comment>
<evidence type="ECO:0000313" key="3">
    <source>
        <dbReference type="Proteomes" id="UP000603434"/>
    </source>
</evidence>
<feature type="domain" description="HEPN" evidence="1">
    <location>
        <begin position="12"/>
        <end position="119"/>
    </location>
</feature>
<name>A0A8J6NLZ3_9BACT</name>
<dbReference type="PROSITE" id="PS50910">
    <property type="entry name" value="HEPN"/>
    <property type="match status" value="1"/>
</dbReference>
<dbReference type="InterPro" id="IPR007842">
    <property type="entry name" value="HEPN_dom"/>
</dbReference>
<dbReference type="Gene3D" id="1.20.120.330">
    <property type="entry name" value="Nucleotidyltransferases domain 2"/>
    <property type="match status" value="1"/>
</dbReference>
<dbReference type="Proteomes" id="UP000603434">
    <property type="component" value="Unassembled WGS sequence"/>
</dbReference>
<proteinExistence type="predicted"/>
<dbReference type="SUPFAM" id="SSF81593">
    <property type="entry name" value="Nucleotidyltransferase substrate binding subunit/domain"/>
    <property type="match status" value="1"/>
</dbReference>
<accession>A0A8J6NLZ3</accession>
<evidence type="ECO:0000313" key="2">
    <source>
        <dbReference type="EMBL" id="MBC8361230.1"/>
    </source>
</evidence>
<dbReference type="AlphaFoldDB" id="A0A8J6NLZ3"/>
<protein>
    <submittedName>
        <fullName evidence="2">HEPN domain-containing protein</fullName>
    </submittedName>
</protein>
<reference evidence="2 3" key="1">
    <citation type="submission" date="2020-08" db="EMBL/GenBank/DDBJ databases">
        <title>Bridging the membrane lipid divide: bacteria of the FCB group superphylum have the potential to synthesize archaeal ether lipids.</title>
        <authorList>
            <person name="Villanueva L."/>
            <person name="Von Meijenfeldt F.A.B."/>
            <person name="Westbye A.B."/>
            <person name="Yadav S."/>
            <person name="Hopmans E.C."/>
            <person name="Dutilh B.E."/>
            <person name="Sinninghe Damste J.S."/>
        </authorList>
    </citation>
    <scope>NUCLEOTIDE SEQUENCE [LARGE SCALE GENOMIC DNA]</scope>
    <source>
        <strain evidence="2">NIOZ-UU30</strain>
    </source>
</reference>
<organism evidence="2 3">
    <name type="scientific">Candidatus Desulfatibia profunda</name>
    <dbReference type="NCBI Taxonomy" id="2841695"/>
    <lineage>
        <taxon>Bacteria</taxon>
        <taxon>Pseudomonadati</taxon>
        <taxon>Thermodesulfobacteriota</taxon>
        <taxon>Desulfobacteria</taxon>
        <taxon>Desulfobacterales</taxon>
        <taxon>Desulfobacterales incertae sedis</taxon>
        <taxon>Candidatus Desulfatibia</taxon>
    </lineage>
</organism>
<sequence length="133" mass="15451">MVDPQVISEWLKKADEDFEFAVSVIEESTFYAQICFHFHQAAEKYLKSAIVGWGLEFKRVHDLPVLLKSCLTKDPDLQTLLNDCKLLNRFYLDTRYPVHWPTQYTKEEASKAKTAAQHIRDVIKNALMPFLSS</sequence>